<name>A0ACB9GGK2_CICIN</name>
<organism evidence="1 2">
    <name type="scientific">Cichorium intybus</name>
    <name type="common">Chicory</name>
    <dbReference type="NCBI Taxonomy" id="13427"/>
    <lineage>
        <taxon>Eukaryota</taxon>
        <taxon>Viridiplantae</taxon>
        <taxon>Streptophyta</taxon>
        <taxon>Embryophyta</taxon>
        <taxon>Tracheophyta</taxon>
        <taxon>Spermatophyta</taxon>
        <taxon>Magnoliopsida</taxon>
        <taxon>eudicotyledons</taxon>
        <taxon>Gunneridae</taxon>
        <taxon>Pentapetalae</taxon>
        <taxon>asterids</taxon>
        <taxon>campanulids</taxon>
        <taxon>Asterales</taxon>
        <taxon>Asteraceae</taxon>
        <taxon>Cichorioideae</taxon>
        <taxon>Cichorieae</taxon>
        <taxon>Cichoriinae</taxon>
        <taxon>Cichorium</taxon>
    </lineage>
</organism>
<evidence type="ECO:0000313" key="1">
    <source>
        <dbReference type="EMBL" id="KAI3782178.1"/>
    </source>
</evidence>
<comment type="caution">
    <text evidence="1">The sequence shown here is derived from an EMBL/GenBank/DDBJ whole genome shotgun (WGS) entry which is preliminary data.</text>
</comment>
<sequence>MIPLPFANLYLRNPYPLPFAAILIFFSLSILFGIKGAKLPWHTTNILALAHELLGTNYKIAVLELNAFDGRHNVLANVQLMKYLKKALKSLVKLFMSGQRSRFLGWSKGFGFVRYSTLEGATDGIEGMDGKVAHVLPYSAVQLFAYDTYKGSDGELSIIGRLAAGACAVKNVISIVKNRKLLYHL</sequence>
<gene>
    <name evidence="1" type="ORF">L2E82_12212</name>
</gene>
<dbReference type="Proteomes" id="UP001055811">
    <property type="component" value="Linkage Group LG02"/>
</dbReference>
<dbReference type="EMBL" id="CM042010">
    <property type="protein sequence ID" value="KAI3782178.1"/>
    <property type="molecule type" value="Genomic_DNA"/>
</dbReference>
<reference evidence="2" key="1">
    <citation type="journal article" date="2022" name="Mol. Ecol. Resour.">
        <title>The genomes of chicory, endive, great burdock and yacon provide insights into Asteraceae palaeo-polyploidization history and plant inulin production.</title>
        <authorList>
            <person name="Fan W."/>
            <person name="Wang S."/>
            <person name="Wang H."/>
            <person name="Wang A."/>
            <person name="Jiang F."/>
            <person name="Liu H."/>
            <person name="Zhao H."/>
            <person name="Xu D."/>
            <person name="Zhang Y."/>
        </authorList>
    </citation>
    <scope>NUCLEOTIDE SEQUENCE [LARGE SCALE GENOMIC DNA]</scope>
    <source>
        <strain evidence="2">cv. Punajuju</strain>
    </source>
</reference>
<keyword evidence="2" id="KW-1185">Reference proteome</keyword>
<proteinExistence type="predicted"/>
<protein>
    <submittedName>
        <fullName evidence="1">Uncharacterized protein</fullName>
    </submittedName>
</protein>
<reference evidence="1 2" key="2">
    <citation type="journal article" date="2022" name="Mol. Ecol. Resour.">
        <title>The genomes of chicory, endive, great burdock and yacon provide insights into Asteraceae paleo-polyploidization history and plant inulin production.</title>
        <authorList>
            <person name="Fan W."/>
            <person name="Wang S."/>
            <person name="Wang H."/>
            <person name="Wang A."/>
            <person name="Jiang F."/>
            <person name="Liu H."/>
            <person name="Zhao H."/>
            <person name="Xu D."/>
            <person name="Zhang Y."/>
        </authorList>
    </citation>
    <scope>NUCLEOTIDE SEQUENCE [LARGE SCALE GENOMIC DNA]</scope>
    <source>
        <strain evidence="2">cv. Punajuju</strain>
        <tissue evidence="1">Leaves</tissue>
    </source>
</reference>
<accession>A0ACB9GGK2</accession>
<evidence type="ECO:0000313" key="2">
    <source>
        <dbReference type="Proteomes" id="UP001055811"/>
    </source>
</evidence>